<evidence type="ECO:0000313" key="1">
    <source>
        <dbReference type="EMBL" id="GKV47705.1"/>
    </source>
</evidence>
<dbReference type="AlphaFoldDB" id="A0AAV5MD59"/>
<organism evidence="1 2">
    <name type="scientific">Rubroshorea leprosula</name>
    <dbReference type="NCBI Taxonomy" id="152421"/>
    <lineage>
        <taxon>Eukaryota</taxon>
        <taxon>Viridiplantae</taxon>
        <taxon>Streptophyta</taxon>
        <taxon>Embryophyta</taxon>
        <taxon>Tracheophyta</taxon>
        <taxon>Spermatophyta</taxon>
        <taxon>Magnoliopsida</taxon>
        <taxon>eudicotyledons</taxon>
        <taxon>Gunneridae</taxon>
        <taxon>Pentapetalae</taxon>
        <taxon>rosids</taxon>
        <taxon>malvids</taxon>
        <taxon>Malvales</taxon>
        <taxon>Dipterocarpaceae</taxon>
        <taxon>Rubroshorea</taxon>
    </lineage>
</organism>
<dbReference type="Proteomes" id="UP001054252">
    <property type="component" value="Unassembled WGS sequence"/>
</dbReference>
<protein>
    <submittedName>
        <fullName evidence="1">Uncharacterized protein</fullName>
    </submittedName>
</protein>
<proteinExistence type="predicted"/>
<evidence type="ECO:0000313" key="2">
    <source>
        <dbReference type="Proteomes" id="UP001054252"/>
    </source>
</evidence>
<comment type="caution">
    <text evidence="1">The sequence shown here is derived from an EMBL/GenBank/DDBJ whole genome shotgun (WGS) entry which is preliminary data.</text>
</comment>
<sequence>MNGIPFKVQVDYFKEVANLLRDQLGEADAKELMLQGSTIYYSSIGGVDLSSLISTAVYVTESMIQDYVKIVIGNITDAV</sequence>
<gene>
    <name evidence="1" type="ORF">SLEP1_g54574</name>
</gene>
<reference evidence="1 2" key="1">
    <citation type="journal article" date="2021" name="Commun. Biol.">
        <title>The genome of Shorea leprosula (Dipterocarpaceae) highlights the ecological relevance of drought in aseasonal tropical rainforests.</title>
        <authorList>
            <person name="Ng K.K.S."/>
            <person name="Kobayashi M.J."/>
            <person name="Fawcett J.A."/>
            <person name="Hatakeyama M."/>
            <person name="Paape T."/>
            <person name="Ng C.H."/>
            <person name="Ang C.C."/>
            <person name="Tnah L.H."/>
            <person name="Lee C.T."/>
            <person name="Nishiyama T."/>
            <person name="Sese J."/>
            <person name="O'Brien M.J."/>
            <person name="Copetti D."/>
            <person name="Mohd Noor M.I."/>
            <person name="Ong R.C."/>
            <person name="Putra M."/>
            <person name="Sireger I.Z."/>
            <person name="Indrioko S."/>
            <person name="Kosugi Y."/>
            <person name="Izuno A."/>
            <person name="Isagi Y."/>
            <person name="Lee S.L."/>
            <person name="Shimizu K.K."/>
        </authorList>
    </citation>
    <scope>NUCLEOTIDE SEQUENCE [LARGE SCALE GENOMIC DNA]</scope>
    <source>
        <strain evidence="1">214</strain>
    </source>
</reference>
<accession>A0AAV5MD59</accession>
<keyword evidence="2" id="KW-1185">Reference proteome</keyword>
<name>A0AAV5MD59_9ROSI</name>
<dbReference type="EMBL" id="BPVZ01000233">
    <property type="protein sequence ID" value="GKV47705.1"/>
    <property type="molecule type" value="Genomic_DNA"/>
</dbReference>